<evidence type="ECO:0000256" key="1">
    <source>
        <dbReference type="ARBA" id="ARBA00001436"/>
    </source>
</evidence>
<dbReference type="PANTHER" id="PTHR11920:SF495">
    <property type="entry name" value="RECEPTOR-TYPE GUANYLATE CYCLASE GCY-7"/>
    <property type="match status" value="1"/>
</dbReference>
<dbReference type="GO" id="GO:0000166">
    <property type="term" value="F:nucleotide binding"/>
    <property type="evidence" value="ECO:0007669"/>
    <property type="project" value="UniProtKB-KW"/>
</dbReference>
<keyword evidence="5 12" id="KW-1133">Transmembrane helix</keyword>
<dbReference type="Gene3D" id="3.30.70.1230">
    <property type="entry name" value="Nucleotide cyclase"/>
    <property type="match status" value="2"/>
</dbReference>
<evidence type="ECO:0000259" key="13">
    <source>
        <dbReference type="PROSITE" id="PS50125"/>
    </source>
</evidence>
<evidence type="ECO:0000256" key="5">
    <source>
        <dbReference type="ARBA" id="ARBA00022989"/>
    </source>
</evidence>
<dbReference type="PROSITE" id="PS00452">
    <property type="entry name" value="GUANYLATE_CYCLASE_1"/>
    <property type="match status" value="1"/>
</dbReference>
<evidence type="ECO:0000256" key="6">
    <source>
        <dbReference type="ARBA" id="ARBA00023136"/>
    </source>
</evidence>
<feature type="compositionally biased region" description="Acidic residues" evidence="11">
    <location>
        <begin position="197"/>
        <end position="209"/>
    </location>
</feature>
<dbReference type="SUPFAM" id="SSF55073">
    <property type="entry name" value="Nucleotide cyclase"/>
    <property type="match status" value="1"/>
</dbReference>
<keyword evidence="6 12" id="KW-0472">Membrane</keyword>
<dbReference type="AlphaFoldDB" id="A0ABD2JPW6"/>
<evidence type="ECO:0000256" key="12">
    <source>
        <dbReference type="SAM" id="Phobius"/>
    </source>
</evidence>
<comment type="subcellular location">
    <subcellularLocation>
        <location evidence="2">Membrane</location>
    </subcellularLocation>
</comment>
<comment type="caution">
    <text evidence="14">The sequence shown here is derived from an EMBL/GenBank/DDBJ whole genome shotgun (WGS) entry which is preliminary data.</text>
</comment>
<feature type="compositionally biased region" description="Basic and acidic residues" evidence="11">
    <location>
        <begin position="511"/>
        <end position="521"/>
    </location>
</feature>
<evidence type="ECO:0000313" key="14">
    <source>
        <dbReference type="EMBL" id="KAL3092666.1"/>
    </source>
</evidence>
<keyword evidence="4" id="KW-0547">Nucleotide-binding</keyword>
<comment type="catalytic activity">
    <reaction evidence="1">
        <text>GTP = 3',5'-cyclic GMP + diphosphate</text>
        <dbReference type="Rhea" id="RHEA:13665"/>
        <dbReference type="ChEBI" id="CHEBI:33019"/>
        <dbReference type="ChEBI" id="CHEBI:37565"/>
        <dbReference type="ChEBI" id="CHEBI:57746"/>
        <dbReference type="EC" id="4.6.1.2"/>
    </reaction>
</comment>
<organism evidence="14 15">
    <name type="scientific">Heterodera schachtii</name>
    <name type="common">Sugarbeet cyst nematode worm</name>
    <name type="synonym">Tylenchus schachtii</name>
    <dbReference type="NCBI Taxonomy" id="97005"/>
    <lineage>
        <taxon>Eukaryota</taxon>
        <taxon>Metazoa</taxon>
        <taxon>Ecdysozoa</taxon>
        <taxon>Nematoda</taxon>
        <taxon>Chromadorea</taxon>
        <taxon>Rhabditida</taxon>
        <taxon>Tylenchina</taxon>
        <taxon>Tylenchomorpha</taxon>
        <taxon>Tylenchoidea</taxon>
        <taxon>Heteroderidae</taxon>
        <taxon>Heteroderinae</taxon>
        <taxon>Heterodera</taxon>
    </lineage>
</organism>
<evidence type="ECO:0000256" key="8">
    <source>
        <dbReference type="ARBA" id="ARBA00023180"/>
    </source>
</evidence>
<evidence type="ECO:0000256" key="9">
    <source>
        <dbReference type="ARBA" id="ARBA00023239"/>
    </source>
</evidence>
<feature type="transmembrane region" description="Helical" evidence="12">
    <location>
        <begin position="121"/>
        <end position="145"/>
    </location>
</feature>
<evidence type="ECO:0000256" key="7">
    <source>
        <dbReference type="ARBA" id="ARBA00023170"/>
    </source>
</evidence>
<feature type="region of interest" description="Disordered" evidence="11">
    <location>
        <begin position="510"/>
        <end position="532"/>
    </location>
</feature>
<dbReference type="PROSITE" id="PS50125">
    <property type="entry name" value="GUANYLATE_CYCLASE_2"/>
    <property type="match status" value="1"/>
</dbReference>
<dbReference type="GO" id="GO:0004383">
    <property type="term" value="F:guanylate cyclase activity"/>
    <property type="evidence" value="ECO:0007669"/>
    <property type="project" value="UniProtKB-EC"/>
</dbReference>
<comment type="similarity">
    <text evidence="10">Belongs to the adenylyl cyclase class-4/guanylyl cyclase family.</text>
</comment>
<dbReference type="GO" id="GO:0016020">
    <property type="term" value="C:membrane"/>
    <property type="evidence" value="ECO:0007669"/>
    <property type="project" value="UniProtKB-SubCell"/>
</dbReference>
<dbReference type="InterPro" id="IPR018297">
    <property type="entry name" value="A/G_cyclase_CS"/>
</dbReference>
<dbReference type="Pfam" id="PF00211">
    <property type="entry name" value="Guanylate_cyc"/>
    <property type="match status" value="2"/>
</dbReference>
<evidence type="ECO:0000313" key="15">
    <source>
        <dbReference type="Proteomes" id="UP001620645"/>
    </source>
</evidence>
<name>A0ABD2JPW6_HETSC</name>
<gene>
    <name evidence="14" type="ORF">niasHS_007875</name>
</gene>
<dbReference type="Proteomes" id="UP001620645">
    <property type="component" value="Unassembled WGS sequence"/>
</dbReference>
<proteinExistence type="inferred from homology"/>
<dbReference type="PANTHER" id="PTHR11920">
    <property type="entry name" value="GUANYLYL CYCLASE"/>
    <property type="match status" value="1"/>
</dbReference>
<evidence type="ECO:0000256" key="10">
    <source>
        <dbReference type="RuleBase" id="RU000405"/>
    </source>
</evidence>
<dbReference type="InterPro" id="IPR029787">
    <property type="entry name" value="Nucleotide_cyclase"/>
</dbReference>
<dbReference type="SMART" id="SM00044">
    <property type="entry name" value="CYCc"/>
    <property type="match status" value="1"/>
</dbReference>
<keyword evidence="8" id="KW-0325">Glycoprotein</keyword>
<evidence type="ECO:0000256" key="4">
    <source>
        <dbReference type="ARBA" id="ARBA00022741"/>
    </source>
</evidence>
<sequence>MDDTNPGFKQFGIRRETYRNGSLLSANNRKSFMGLTGYATVETDRNTRVFVLSNRKSDSKQSPLRILMQLAWTNGELNVTMRNTSSLMCFSHGGTVPPAVPTCGFDGNGCTVSVFDLYKGYFLGGIALFVLIIGASIFSVAYFVLSRTENSLSVGEPKMRKIVDKRKGNLQWKVPFALLKRQNQRMVNMAPCWETNNGDDEADSDESAADDQTVQQGNAMSRRRTTTTMAQQRGKRRAPGAQHRGTGQRRQNAEEIVYLVKRGGLIPLRPTIRPALGNLNPELIHLIRDCWVESPGERPTIEKLNFARPLMIVIPLTDQKLGQLLSQVANSLKLGQSVEPEQFECVTVFFWDIVQFAALSNLMRPLHVVNLMNELYTIFDAIVDEHDVYKVESIGEKWALKFLNSLQSFRISEHSDQRIRLRIGLHSGPCVAGVVGLAMPRYCLFGDTVNTASRMESSSSGGAYLTESRGEVIIKGKGVMETFWLLGNAKISGGTIGTNHSQAAERQMAMESDKSEKEIYKSYKQSTQINGK</sequence>
<reference evidence="14 15" key="1">
    <citation type="submission" date="2024-10" db="EMBL/GenBank/DDBJ databases">
        <authorList>
            <person name="Kim D."/>
        </authorList>
    </citation>
    <scope>NUCLEOTIDE SEQUENCE [LARGE SCALE GENOMIC DNA]</scope>
    <source>
        <strain evidence="14">Taebaek</strain>
    </source>
</reference>
<evidence type="ECO:0000256" key="2">
    <source>
        <dbReference type="ARBA" id="ARBA00004370"/>
    </source>
</evidence>
<protein>
    <recommendedName>
        <fullName evidence="13">Guanylate cyclase domain-containing protein</fullName>
    </recommendedName>
</protein>
<keyword evidence="7" id="KW-0675">Receptor</keyword>
<keyword evidence="9 10" id="KW-0456">Lyase</keyword>
<dbReference type="EMBL" id="JBICCN010000118">
    <property type="protein sequence ID" value="KAL3092666.1"/>
    <property type="molecule type" value="Genomic_DNA"/>
</dbReference>
<evidence type="ECO:0000256" key="11">
    <source>
        <dbReference type="SAM" id="MobiDB-lite"/>
    </source>
</evidence>
<accession>A0ABD2JPW6</accession>
<evidence type="ECO:0000256" key="3">
    <source>
        <dbReference type="ARBA" id="ARBA00022692"/>
    </source>
</evidence>
<feature type="compositionally biased region" description="Polar residues" evidence="11">
    <location>
        <begin position="523"/>
        <end position="532"/>
    </location>
</feature>
<feature type="domain" description="Guanylate cyclase" evidence="13">
    <location>
        <begin position="347"/>
        <end position="456"/>
    </location>
</feature>
<dbReference type="InterPro" id="IPR001054">
    <property type="entry name" value="A/G_cyclase"/>
</dbReference>
<dbReference type="InterPro" id="IPR050401">
    <property type="entry name" value="Cyclic_nucleotide_synthase"/>
</dbReference>
<keyword evidence="15" id="KW-1185">Reference proteome</keyword>
<feature type="region of interest" description="Disordered" evidence="11">
    <location>
        <begin position="192"/>
        <end position="250"/>
    </location>
</feature>
<dbReference type="CDD" id="cd07302">
    <property type="entry name" value="CHD"/>
    <property type="match status" value="1"/>
</dbReference>
<keyword evidence="3 12" id="KW-0812">Transmembrane</keyword>